<proteinExistence type="predicted"/>
<evidence type="ECO:0000313" key="1">
    <source>
        <dbReference type="EMBL" id="MFC7255783.1"/>
    </source>
</evidence>
<protein>
    <recommendedName>
        <fullName evidence="3">Halobacterial output domain-containing protein</fullName>
    </recommendedName>
</protein>
<reference evidence="1 2" key="1">
    <citation type="journal article" date="2019" name="Int. J. Syst. Evol. Microbiol.">
        <title>The Global Catalogue of Microorganisms (GCM) 10K type strain sequencing project: providing services to taxonomists for standard genome sequencing and annotation.</title>
        <authorList>
            <consortium name="The Broad Institute Genomics Platform"/>
            <consortium name="The Broad Institute Genome Sequencing Center for Infectious Disease"/>
            <person name="Wu L."/>
            <person name="Ma J."/>
        </authorList>
    </citation>
    <scope>NUCLEOTIDE SEQUENCE [LARGE SCALE GENOMIC DNA]</scope>
    <source>
        <strain evidence="1 2">GX21</strain>
    </source>
</reference>
<dbReference type="GeneID" id="96954157"/>
<evidence type="ECO:0000313" key="2">
    <source>
        <dbReference type="Proteomes" id="UP001596434"/>
    </source>
</evidence>
<name>A0ABD6A0H7_9EURY</name>
<dbReference type="AlphaFoldDB" id="A0ABD6A0H7"/>
<evidence type="ECO:0008006" key="3">
    <source>
        <dbReference type="Google" id="ProtNLM"/>
    </source>
</evidence>
<dbReference type="RefSeq" id="WP_379704067.1">
    <property type="nucleotide sequence ID" value="NZ_JBHTAT010000001.1"/>
</dbReference>
<dbReference type="EMBL" id="JBHTAT010000001">
    <property type="protein sequence ID" value="MFC7255783.1"/>
    <property type="molecule type" value="Genomic_DNA"/>
</dbReference>
<accession>A0ABD6A0H7</accession>
<organism evidence="1 2">
    <name type="scientific">Haloplanus litoreus</name>
    <dbReference type="NCBI Taxonomy" id="767515"/>
    <lineage>
        <taxon>Archaea</taxon>
        <taxon>Methanobacteriati</taxon>
        <taxon>Methanobacteriota</taxon>
        <taxon>Stenosarchaea group</taxon>
        <taxon>Halobacteria</taxon>
        <taxon>Halobacteriales</taxon>
        <taxon>Haloferacaceae</taxon>
        <taxon>Haloplanus</taxon>
    </lineage>
</organism>
<dbReference type="Proteomes" id="UP001596434">
    <property type="component" value="Unassembled WGS sequence"/>
</dbReference>
<keyword evidence="2" id="KW-1185">Reference proteome</keyword>
<comment type="caution">
    <text evidence="1">The sequence shown here is derived from an EMBL/GenBank/DDBJ whole genome shotgun (WGS) entry which is preliminary data.</text>
</comment>
<sequence length="52" mass="6118">MERKTENAVLTEFFAEFLLERRLDVDVTEDAESFVFERCDCRVDDIVEIASD</sequence>
<gene>
    <name evidence="1" type="ORF">ACFQKE_10860</name>
</gene>